<dbReference type="Gene3D" id="3.90.226.10">
    <property type="entry name" value="2-enoyl-CoA Hydratase, Chain A, domain 1"/>
    <property type="match status" value="1"/>
</dbReference>
<name>A0AAD6EV64_9POAL</name>
<evidence type="ECO:0000256" key="4">
    <source>
        <dbReference type="ARBA" id="ARBA00005254"/>
    </source>
</evidence>
<dbReference type="InterPro" id="IPR029045">
    <property type="entry name" value="ClpP/crotonase-like_dom_sf"/>
</dbReference>
<evidence type="ECO:0000313" key="7">
    <source>
        <dbReference type="EMBL" id="KAJ3702220.1"/>
    </source>
</evidence>
<dbReference type="PANTHER" id="PTHR11941">
    <property type="entry name" value="ENOYL-COA HYDRATASE-RELATED"/>
    <property type="match status" value="1"/>
</dbReference>
<organism evidence="7 8">
    <name type="scientific">Rhynchospora tenuis</name>
    <dbReference type="NCBI Taxonomy" id="198213"/>
    <lineage>
        <taxon>Eukaryota</taxon>
        <taxon>Viridiplantae</taxon>
        <taxon>Streptophyta</taxon>
        <taxon>Embryophyta</taxon>
        <taxon>Tracheophyta</taxon>
        <taxon>Spermatophyta</taxon>
        <taxon>Magnoliopsida</taxon>
        <taxon>Liliopsida</taxon>
        <taxon>Poales</taxon>
        <taxon>Cyperaceae</taxon>
        <taxon>Cyperoideae</taxon>
        <taxon>Rhynchosporeae</taxon>
        <taxon>Rhynchospora</taxon>
    </lineage>
</organism>
<dbReference type="CDD" id="cd06558">
    <property type="entry name" value="crotonase-like"/>
    <property type="match status" value="1"/>
</dbReference>
<comment type="catalytic activity">
    <reaction evidence="1">
        <text>a (3Z)-enoyl-CoA = a 4-saturated (2E)-enoyl-CoA</text>
        <dbReference type="Rhea" id="RHEA:45900"/>
        <dbReference type="ChEBI" id="CHEBI:85097"/>
        <dbReference type="ChEBI" id="CHEBI:85489"/>
        <dbReference type="EC" id="5.3.3.8"/>
    </reaction>
</comment>
<dbReference type="GO" id="GO:0006635">
    <property type="term" value="P:fatty acid beta-oxidation"/>
    <property type="evidence" value="ECO:0007669"/>
    <property type="project" value="TreeGrafter"/>
</dbReference>
<evidence type="ECO:0000256" key="6">
    <source>
        <dbReference type="ARBA" id="ARBA00023098"/>
    </source>
</evidence>
<dbReference type="EMBL" id="JAMRDG010000001">
    <property type="protein sequence ID" value="KAJ3702220.1"/>
    <property type="molecule type" value="Genomic_DNA"/>
</dbReference>
<dbReference type="GO" id="GO:0004165">
    <property type="term" value="F:delta(3)-delta(2)-enoyl-CoA isomerase activity"/>
    <property type="evidence" value="ECO:0007669"/>
    <property type="project" value="UniProtKB-EC"/>
</dbReference>
<keyword evidence="6" id="KW-0443">Lipid metabolism</keyword>
<sequence>MYYVYHVSNAFLALSFLNKVLRCWSPISWKRDPNYLSTSLNSEGLNSSTGKSKTSLLCHQKMCTLEKRGNIYLLTLTSSGEHRFNPSLLSSIRTALSSLLSSSHPPNSALITCAEGKFFSNGFDQSWVRSAPPSQHHIITDIHRGIISDLLSLPMPTVCAITGHAAAAGCMLALAHDYVVMREDRGFFYMSELDAGLKIVKYFQVFFNEKIPDNQTRRDVLLRSARLTAREAMATGIVDRAAKGIEGTIEEAVRLAEEVAATVSDGSKLAEKRKLMFPETWRHVSAAAGSKL</sequence>
<dbReference type="FunFam" id="3.90.226.10:FF:000049">
    <property type="entry name" value="Enoyl-CoA delta isomerase 3"/>
    <property type="match status" value="1"/>
</dbReference>
<evidence type="ECO:0000256" key="1">
    <source>
        <dbReference type="ARBA" id="ARBA00000452"/>
    </source>
</evidence>
<dbReference type="Proteomes" id="UP001210211">
    <property type="component" value="Unassembled WGS sequence"/>
</dbReference>
<evidence type="ECO:0000313" key="8">
    <source>
        <dbReference type="Proteomes" id="UP001210211"/>
    </source>
</evidence>
<proteinExistence type="inferred from homology"/>
<reference evidence="7 8" key="1">
    <citation type="journal article" date="2022" name="Cell">
        <title>Repeat-based holocentromeres influence genome architecture and karyotype evolution.</title>
        <authorList>
            <person name="Hofstatter P.G."/>
            <person name="Thangavel G."/>
            <person name="Lux T."/>
            <person name="Neumann P."/>
            <person name="Vondrak T."/>
            <person name="Novak P."/>
            <person name="Zhang M."/>
            <person name="Costa L."/>
            <person name="Castellani M."/>
            <person name="Scott A."/>
            <person name="Toegelov H."/>
            <person name="Fuchs J."/>
            <person name="Mata-Sucre Y."/>
            <person name="Dias Y."/>
            <person name="Vanzela A.L.L."/>
            <person name="Huettel B."/>
            <person name="Almeida C.C.S."/>
            <person name="Simkova H."/>
            <person name="Souza G."/>
            <person name="Pedrosa-Harand A."/>
            <person name="Macas J."/>
            <person name="Mayer K.F.X."/>
            <person name="Houben A."/>
            <person name="Marques A."/>
        </authorList>
    </citation>
    <scope>NUCLEOTIDE SEQUENCE [LARGE SCALE GENOMIC DNA]</scope>
    <source>
        <strain evidence="7">RhyTen1mFocal</strain>
    </source>
</reference>
<accession>A0AAD6EV64</accession>
<protein>
    <recommendedName>
        <fullName evidence="5">Delta(3)-Delta(2)-enoyl-CoA isomerase</fullName>
        <ecNumber evidence="5">5.3.3.8</ecNumber>
    </recommendedName>
</protein>
<dbReference type="AlphaFoldDB" id="A0AAD6EV64"/>
<evidence type="ECO:0000256" key="5">
    <source>
        <dbReference type="ARBA" id="ARBA00012064"/>
    </source>
</evidence>
<dbReference type="GO" id="GO:0005777">
    <property type="term" value="C:peroxisome"/>
    <property type="evidence" value="ECO:0007669"/>
    <property type="project" value="TreeGrafter"/>
</dbReference>
<comment type="catalytic activity">
    <reaction evidence="2">
        <text>a (3E)-enoyl-CoA = a 4-saturated (2E)-enoyl-CoA</text>
        <dbReference type="Rhea" id="RHEA:45228"/>
        <dbReference type="ChEBI" id="CHEBI:58521"/>
        <dbReference type="ChEBI" id="CHEBI:85097"/>
        <dbReference type="EC" id="5.3.3.8"/>
    </reaction>
</comment>
<gene>
    <name evidence="7" type="ORF">LUZ61_005925</name>
</gene>
<evidence type="ECO:0000256" key="3">
    <source>
        <dbReference type="ARBA" id="ARBA00005005"/>
    </source>
</evidence>
<dbReference type="PANTHER" id="PTHR11941:SF147">
    <property type="entry name" value="OS01G0205600 PROTEIN"/>
    <property type="match status" value="1"/>
</dbReference>
<keyword evidence="8" id="KW-1185">Reference proteome</keyword>
<comment type="caution">
    <text evidence="7">The sequence shown here is derived from an EMBL/GenBank/DDBJ whole genome shotgun (WGS) entry which is preliminary data.</text>
</comment>
<dbReference type="EC" id="5.3.3.8" evidence="5"/>
<dbReference type="Pfam" id="PF00378">
    <property type="entry name" value="ECH_1"/>
    <property type="match status" value="1"/>
</dbReference>
<comment type="similarity">
    <text evidence="4">Belongs to the enoyl-CoA hydratase/isomerase family.</text>
</comment>
<comment type="pathway">
    <text evidence="3">Lipid metabolism; fatty acid beta-oxidation.</text>
</comment>
<evidence type="ECO:0000256" key="2">
    <source>
        <dbReference type="ARBA" id="ARBA00000765"/>
    </source>
</evidence>
<dbReference type="SUPFAM" id="SSF52096">
    <property type="entry name" value="ClpP/crotonase"/>
    <property type="match status" value="1"/>
</dbReference>
<dbReference type="InterPro" id="IPR001753">
    <property type="entry name" value="Enoyl-CoA_hydra/iso"/>
</dbReference>